<keyword evidence="1" id="KW-0812">Transmembrane</keyword>
<feature type="transmembrane region" description="Helical" evidence="1">
    <location>
        <begin position="7"/>
        <end position="26"/>
    </location>
</feature>
<dbReference type="AlphaFoldDB" id="A0A845DXN3"/>
<evidence type="ECO:0000313" key="2">
    <source>
        <dbReference type="EMBL" id="MYL18817.1"/>
    </source>
</evidence>
<name>A0A845DXN3_9BACI</name>
<gene>
    <name evidence="2" type="ORF">GLW04_02880</name>
</gene>
<keyword evidence="1" id="KW-0472">Membrane</keyword>
<dbReference type="EMBL" id="WMET01000001">
    <property type="protein sequence ID" value="MYL18817.1"/>
    <property type="molecule type" value="Genomic_DNA"/>
</dbReference>
<evidence type="ECO:0000256" key="1">
    <source>
        <dbReference type="SAM" id="Phobius"/>
    </source>
</evidence>
<proteinExistence type="predicted"/>
<comment type="caution">
    <text evidence="2">The sequence shown here is derived from an EMBL/GenBank/DDBJ whole genome shotgun (WGS) entry which is preliminary data.</text>
</comment>
<keyword evidence="1" id="KW-1133">Transmembrane helix</keyword>
<organism evidence="2 3">
    <name type="scientific">Halobacillus litoralis</name>
    <dbReference type="NCBI Taxonomy" id="45668"/>
    <lineage>
        <taxon>Bacteria</taxon>
        <taxon>Bacillati</taxon>
        <taxon>Bacillota</taxon>
        <taxon>Bacilli</taxon>
        <taxon>Bacillales</taxon>
        <taxon>Bacillaceae</taxon>
        <taxon>Halobacillus</taxon>
    </lineage>
</organism>
<dbReference type="RefSeq" id="WP_160835259.1">
    <property type="nucleotide sequence ID" value="NZ_WMET01000001.1"/>
</dbReference>
<evidence type="ECO:0000313" key="3">
    <source>
        <dbReference type="Proteomes" id="UP000460949"/>
    </source>
</evidence>
<reference evidence="2 3" key="1">
    <citation type="submission" date="2019-11" db="EMBL/GenBank/DDBJ databases">
        <title>Genome sequences of 17 halophilic strains isolated from different environments.</title>
        <authorList>
            <person name="Furrow R.E."/>
        </authorList>
    </citation>
    <scope>NUCLEOTIDE SEQUENCE [LARGE SCALE GENOMIC DNA]</scope>
    <source>
        <strain evidence="2 3">22511_23_Filter</strain>
    </source>
</reference>
<accession>A0A845DXN3</accession>
<dbReference type="Proteomes" id="UP000460949">
    <property type="component" value="Unassembled WGS sequence"/>
</dbReference>
<protein>
    <submittedName>
        <fullName evidence="2">Uncharacterized protein</fullName>
    </submittedName>
</protein>
<sequence>MGHPITAAIYFSFSMLLFVIIEMAQSFPGMSFRYDSSAVPWLLFVTGLFYLG</sequence>